<dbReference type="RefSeq" id="WP_377279023.1">
    <property type="nucleotide sequence ID" value="NZ_JBHSGL010000005.1"/>
</dbReference>
<dbReference type="EMBL" id="JBHSGL010000005">
    <property type="protein sequence ID" value="MFC4713305.1"/>
    <property type="molecule type" value="Genomic_DNA"/>
</dbReference>
<evidence type="ECO:0008006" key="3">
    <source>
        <dbReference type="Google" id="ProtNLM"/>
    </source>
</evidence>
<comment type="caution">
    <text evidence="1">The sequence shown here is derived from an EMBL/GenBank/DDBJ whole genome shotgun (WGS) entry which is preliminary data.</text>
</comment>
<evidence type="ECO:0000313" key="1">
    <source>
        <dbReference type="EMBL" id="MFC4713305.1"/>
    </source>
</evidence>
<dbReference type="SUPFAM" id="SSF55008">
    <property type="entry name" value="HMA, heavy metal-associated domain"/>
    <property type="match status" value="1"/>
</dbReference>
<keyword evidence="2" id="KW-1185">Reference proteome</keyword>
<organism evidence="1 2">
    <name type="scientific">Planococcus dechangensis</name>
    <dbReference type="NCBI Taxonomy" id="1176255"/>
    <lineage>
        <taxon>Bacteria</taxon>
        <taxon>Bacillati</taxon>
        <taxon>Bacillota</taxon>
        <taxon>Bacilli</taxon>
        <taxon>Bacillales</taxon>
        <taxon>Caryophanaceae</taxon>
        <taxon>Planococcus</taxon>
    </lineage>
</organism>
<dbReference type="Proteomes" id="UP001595932">
    <property type="component" value="Unassembled WGS sequence"/>
</dbReference>
<accession>A0ABV9MCJ2</accession>
<proteinExistence type="predicted"/>
<evidence type="ECO:0000313" key="2">
    <source>
        <dbReference type="Proteomes" id="UP001595932"/>
    </source>
</evidence>
<dbReference type="Gene3D" id="3.30.70.100">
    <property type="match status" value="1"/>
</dbReference>
<name>A0ABV9MCJ2_9BACL</name>
<protein>
    <recommendedName>
        <fullName evidence="3">HMA domain-containing protein</fullName>
    </recommendedName>
</protein>
<reference evidence="2" key="1">
    <citation type="journal article" date="2019" name="Int. J. Syst. Evol. Microbiol.">
        <title>The Global Catalogue of Microorganisms (GCM) 10K type strain sequencing project: providing services to taxonomists for standard genome sequencing and annotation.</title>
        <authorList>
            <consortium name="The Broad Institute Genomics Platform"/>
            <consortium name="The Broad Institute Genome Sequencing Center for Infectious Disease"/>
            <person name="Wu L."/>
            <person name="Ma J."/>
        </authorList>
    </citation>
    <scope>NUCLEOTIDE SEQUENCE [LARGE SCALE GENOMIC DNA]</scope>
    <source>
        <strain evidence="2">CGMCC 1.12151</strain>
    </source>
</reference>
<sequence length="68" mass="7684">MRNMTLYVAEAKSEPFIHELEALLLAEPGVERALVVVEDGKIKLELDEIKIKESHIVQLIEEAGYHIA</sequence>
<gene>
    <name evidence="1" type="ORF">ACFO5U_10550</name>
</gene>
<dbReference type="InterPro" id="IPR036163">
    <property type="entry name" value="HMA_dom_sf"/>
</dbReference>